<feature type="domain" description="GST N-terminal" evidence="1">
    <location>
        <begin position="1"/>
        <end position="80"/>
    </location>
</feature>
<dbReference type="InterPro" id="IPR040079">
    <property type="entry name" value="Glutathione_S-Trfase"/>
</dbReference>
<dbReference type="PANTHER" id="PTHR44051">
    <property type="entry name" value="GLUTATHIONE S-TRANSFERASE-RELATED"/>
    <property type="match status" value="1"/>
</dbReference>
<dbReference type="PROSITE" id="PS50404">
    <property type="entry name" value="GST_NTER"/>
    <property type="match status" value="1"/>
</dbReference>
<dbReference type="SUPFAM" id="SSF52833">
    <property type="entry name" value="Thioredoxin-like"/>
    <property type="match status" value="1"/>
</dbReference>
<accession>A0A062VF19</accession>
<dbReference type="GO" id="GO:0016740">
    <property type="term" value="F:transferase activity"/>
    <property type="evidence" value="ECO:0007669"/>
    <property type="project" value="UniProtKB-KW"/>
</dbReference>
<dbReference type="InterPro" id="IPR036282">
    <property type="entry name" value="Glutathione-S-Trfase_C_sf"/>
</dbReference>
<organism evidence="2 3">
    <name type="scientific">Hyphomonas polymorpha PS728</name>
    <dbReference type="NCBI Taxonomy" id="1280954"/>
    <lineage>
        <taxon>Bacteria</taxon>
        <taxon>Pseudomonadati</taxon>
        <taxon>Pseudomonadota</taxon>
        <taxon>Alphaproteobacteria</taxon>
        <taxon>Hyphomonadales</taxon>
        <taxon>Hyphomonadaceae</taxon>
        <taxon>Hyphomonas</taxon>
    </lineage>
</organism>
<dbReference type="InterPro" id="IPR004045">
    <property type="entry name" value="Glutathione_S-Trfase_N"/>
</dbReference>
<dbReference type="Gene3D" id="1.20.1050.10">
    <property type="match status" value="1"/>
</dbReference>
<dbReference type="OrthoDB" id="5740960at2"/>
<dbReference type="STRING" id="1280954.HPO_19118"/>
<protein>
    <submittedName>
        <fullName evidence="2">Glutathione S-transferase</fullName>
    </submittedName>
</protein>
<evidence type="ECO:0000313" key="2">
    <source>
        <dbReference type="EMBL" id="KCZ96599.1"/>
    </source>
</evidence>
<dbReference type="Proteomes" id="UP000027100">
    <property type="component" value="Unassembled WGS sequence"/>
</dbReference>
<dbReference type="SUPFAM" id="SSF47616">
    <property type="entry name" value="GST C-terminal domain-like"/>
    <property type="match status" value="1"/>
</dbReference>
<dbReference type="SFLD" id="SFLDG01150">
    <property type="entry name" value="Main.1:_Beta-like"/>
    <property type="match status" value="1"/>
</dbReference>
<dbReference type="EMBL" id="ARYM01000045">
    <property type="protein sequence ID" value="KCZ96599.1"/>
    <property type="molecule type" value="Genomic_DNA"/>
</dbReference>
<dbReference type="AlphaFoldDB" id="A0A062VF19"/>
<dbReference type="PATRIC" id="fig|1280954.3.peg.3840"/>
<dbReference type="SFLD" id="SFLDS00019">
    <property type="entry name" value="Glutathione_Transferase_(cytos"/>
    <property type="match status" value="1"/>
</dbReference>
<dbReference type="CDD" id="cd03207">
    <property type="entry name" value="GST_C_8"/>
    <property type="match status" value="1"/>
</dbReference>
<dbReference type="Pfam" id="PF02798">
    <property type="entry name" value="GST_N"/>
    <property type="match status" value="1"/>
</dbReference>
<evidence type="ECO:0000259" key="1">
    <source>
        <dbReference type="PROSITE" id="PS50404"/>
    </source>
</evidence>
<comment type="caution">
    <text evidence="2">The sequence shown here is derived from an EMBL/GenBank/DDBJ whole genome shotgun (WGS) entry which is preliminary data.</text>
</comment>
<dbReference type="InterPro" id="IPR036249">
    <property type="entry name" value="Thioredoxin-like_sf"/>
</dbReference>
<dbReference type="Gene3D" id="3.40.30.10">
    <property type="entry name" value="Glutaredoxin"/>
    <property type="match status" value="1"/>
</dbReference>
<proteinExistence type="predicted"/>
<name>A0A062VF19_9PROT</name>
<sequence>MSLVFYTNPMSRGRIIRWMLEETGAPYETRFLRYGDEMNSAAYAAVNPMQKVPAIVHNGQVVTECGAICLYLADAFPEAGLAPPLAGRAGYYRWMMFAAGPWEQANVNAALGVQVTPEQSRMVGYGTFERALDVLLSLVPETGYMLGGKFSALDVYAGSHIGWATQFGSIPATPRIAAYLDRIQSRPAARRAAELDDAAIPEYGPAA</sequence>
<evidence type="ECO:0000313" key="3">
    <source>
        <dbReference type="Proteomes" id="UP000027100"/>
    </source>
</evidence>
<keyword evidence="2" id="KW-0808">Transferase</keyword>
<reference evidence="2 3" key="1">
    <citation type="journal article" date="2014" name="Antonie Van Leeuwenhoek">
        <title>Hyphomonas beringensis sp. nov. and Hyphomonas chukchiensis sp. nov., isolated from surface seawater of the Bering Sea and Chukchi Sea.</title>
        <authorList>
            <person name="Li C."/>
            <person name="Lai Q."/>
            <person name="Li G."/>
            <person name="Dong C."/>
            <person name="Wang J."/>
            <person name="Liao Y."/>
            <person name="Shao Z."/>
        </authorList>
    </citation>
    <scope>NUCLEOTIDE SEQUENCE [LARGE SCALE GENOMIC DNA]</scope>
    <source>
        <strain evidence="2 3">PS728</strain>
    </source>
</reference>
<keyword evidence="3" id="KW-1185">Reference proteome</keyword>
<gene>
    <name evidence="2" type="ORF">HPO_19118</name>
</gene>
<dbReference type="eggNOG" id="COG0625">
    <property type="taxonomic scope" value="Bacteria"/>
</dbReference>
<dbReference type="SFLD" id="SFLDG00358">
    <property type="entry name" value="Main_(cytGST)"/>
    <property type="match status" value="1"/>
</dbReference>
<dbReference type="RefSeq" id="WP_035602733.1">
    <property type="nucleotide sequence ID" value="NZ_ARYM01000045.1"/>
</dbReference>
<dbReference type="CDD" id="cd03046">
    <property type="entry name" value="GST_N_GTT1_like"/>
    <property type="match status" value="1"/>
</dbReference>
<dbReference type="PANTHER" id="PTHR44051:SF21">
    <property type="entry name" value="GLUTATHIONE S-TRANSFERASE FAMILY PROTEIN"/>
    <property type="match status" value="1"/>
</dbReference>